<evidence type="ECO:0000313" key="3">
    <source>
        <dbReference type="Proteomes" id="UP000694420"/>
    </source>
</evidence>
<proteinExistence type="predicted"/>
<reference evidence="2" key="1">
    <citation type="submission" date="2025-08" db="UniProtKB">
        <authorList>
            <consortium name="Ensembl"/>
        </authorList>
    </citation>
    <scope>IDENTIFICATION</scope>
</reference>
<dbReference type="InterPro" id="IPR026173">
    <property type="entry name" value="SPAG17"/>
</dbReference>
<accession>A0A8C6ZGL7</accession>
<sequence length="414" mass="46683">QHLLQVLVQYLNDLKSIVSAPVAKAVMESGEQIPITLIGKLLKFQLLCFKQKDLQRREAEKKLAFGTTLFESIACLMYDCLDWKRQHCNYLENTKLINVPTLSKSKLTQSSIHTASPTTSSKKKGQAEEVLSKVEETSFLSVDLRYYNDLLSQVPEECISVSLILNCMLEQVIASEEDLTPPSLMVPEPRADGLDHTIADHITSILPSLPLSDSERKNLYDYFSSKYNEKEAVTPRGPLLLNYHDTLAQRLQLLEIQDNFNPEHIEREMLNKLPLTKILQFTLSSPDDNTKRLARVHELMHYCTTEFTSWAEVERAFKVFTFESLRLTGLSDSGLLESCGSMAGGESEVSDIPWDNPAGFARQLFLVEKKLNGKSSKCSGQVETNNKDGRDGLADPMLNKNRDVFIPEMASVMN</sequence>
<dbReference type="GO" id="GO:1990716">
    <property type="term" value="C:axonemal central apparatus"/>
    <property type="evidence" value="ECO:0007669"/>
    <property type="project" value="TreeGrafter"/>
</dbReference>
<reference evidence="2" key="2">
    <citation type="submission" date="2025-09" db="UniProtKB">
        <authorList>
            <consortium name="Ensembl"/>
        </authorList>
    </citation>
    <scope>IDENTIFICATION</scope>
</reference>
<dbReference type="GO" id="GO:0005576">
    <property type="term" value="C:extracellular region"/>
    <property type="evidence" value="ECO:0007669"/>
    <property type="project" value="GOC"/>
</dbReference>
<dbReference type="AlphaFoldDB" id="A0A8C6ZGL7"/>
<feature type="region of interest" description="Disordered" evidence="1">
    <location>
        <begin position="375"/>
        <end position="394"/>
    </location>
</feature>
<organism evidence="2 3">
    <name type="scientific">Nothoprocta perdicaria</name>
    <name type="common">Chilean tinamou</name>
    <name type="synonym">Crypturus perdicarius</name>
    <dbReference type="NCBI Taxonomy" id="30464"/>
    <lineage>
        <taxon>Eukaryota</taxon>
        <taxon>Metazoa</taxon>
        <taxon>Chordata</taxon>
        <taxon>Craniata</taxon>
        <taxon>Vertebrata</taxon>
        <taxon>Euteleostomi</taxon>
        <taxon>Archelosauria</taxon>
        <taxon>Archosauria</taxon>
        <taxon>Dinosauria</taxon>
        <taxon>Saurischia</taxon>
        <taxon>Theropoda</taxon>
        <taxon>Coelurosauria</taxon>
        <taxon>Aves</taxon>
        <taxon>Palaeognathae</taxon>
        <taxon>Tinamiformes</taxon>
        <taxon>Tinamidae</taxon>
        <taxon>Nothoprocta</taxon>
    </lineage>
</organism>
<dbReference type="GO" id="GO:1904158">
    <property type="term" value="P:axonemal central apparatus assembly"/>
    <property type="evidence" value="ECO:0007669"/>
    <property type="project" value="TreeGrafter"/>
</dbReference>
<protein>
    <submittedName>
        <fullName evidence="2">Uncharacterized protein</fullName>
    </submittedName>
</protein>
<evidence type="ECO:0000313" key="2">
    <source>
        <dbReference type="Ensembl" id="ENSNPEP00000012210.1"/>
    </source>
</evidence>
<dbReference type="PANTHER" id="PTHR21963:SF1">
    <property type="entry name" value="SPERM-ASSOCIATED ANTIGEN 17"/>
    <property type="match status" value="1"/>
</dbReference>
<feature type="compositionally biased region" description="Polar residues" evidence="1">
    <location>
        <begin position="375"/>
        <end position="384"/>
    </location>
</feature>
<evidence type="ECO:0000256" key="1">
    <source>
        <dbReference type="SAM" id="MobiDB-lite"/>
    </source>
</evidence>
<dbReference type="GO" id="GO:0003351">
    <property type="term" value="P:epithelial cilium movement involved in extracellular fluid movement"/>
    <property type="evidence" value="ECO:0007669"/>
    <property type="project" value="TreeGrafter"/>
</dbReference>
<dbReference type="PANTHER" id="PTHR21963">
    <property type="entry name" value="PF6"/>
    <property type="match status" value="1"/>
</dbReference>
<dbReference type="Proteomes" id="UP000694420">
    <property type="component" value="Unplaced"/>
</dbReference>
<keyword evidence="3" id="KW-1185">Reference proteome</keyword>
<name>A0A8C6ZGL7_NOTPE</name>
<dbReference type="Ensembl" id="ENSNPET00000012516.1">
    <property type="protein sequence ID" value="ENSNPEP00000012210.1"/>
    <property type="gene ID" value="ENSNPEG00000009141.1"/>
</dbReference>